<keyword evidence="7" id="KW-1185">Reference proteome</keyword>
<evidence type="ECO:0000256" key="3">
    <source>
        <dbReference type="ARBA" id="ARBA00023125"/>
    </source>
</evidence>
<dbReference type="GO" id="GO:0003700">
    <property type="term" value="F:DNA-binding transcription factor activity"/>
    <property type="evidence" value="ECO:0007669"/>
    <property type="project" value="InterPro"/>
</dbReference>
<dbReference type="Pfam" id="PF00126">
    <property type="entry name" value="HTH_1"/>
    <property type="match status" value="1"/>
</dbReference>
<keyword evidence="2" id="KW-0805">Transcription regulation</keyword>
<dbReference type="Gene3D" id="3.40.190.290">
    <property type="match status" value="1"/>
</dbReference>
<dbReference type="InterPro" id="IPR058163">
    <property type="entry name" value="LysR-type_TF_proteobact-type"/>
</dbReference>
<evidence type="ECO:0000259" key="5">
    <source>
        <dbReference type="PROSITE" id="PS50931"/>
    </source>
</evidence>
<dbReference type="AlphaFoldDB" id="R9PJ01"/>
<proteinExistence type="inferred from homology"/>
<dbReference type="STRING" id="1331007.AALB_1419"/>
<comment type="caution">
    <text evidence="6">The sequence shown here is derived from an EMBL/GenBank/DDBJ whole genome shotgun (WGS) entry which is preliminary data.</text>
</comment>
<dbReference type="PANTHER" id="PTHR30537">
    <property type="entry name" value="HTH-TYPE TRANSCRIPTIONAL REGULATOR"/>
    <property type="match status" value="1"/>
</dbReference>
<dbReference type="FunFam" id="1.10.10.10:FF:000001">
    <property type="entry name" value="LysR family transcriptional regulator"/>
    <property type="match status" value="1"/>
</dbReference>
<evidence type="ECO:0000256" key="2">
    <source>
        <dbReference type="ARBA" id="ARBA00023015"/>
    </source>
</evidence>
<comment type="similarity">
    <text evidence="1">Belongs to the LysR transcriptional regulatory family.</text>
</comment>
<gene>
    <name evidence="6" type="ORF">AALB_1419</name>
</gene>
<dbReference type="OrthoDB" id="9786526at2"/>
<dbReference type="RefSeq" id="WP_016401107.1">
    <property type="nucleotide sequence ID" value="NZ_BARX01000007.1"/>
</dbReference>
<dbReference type="InterPro" id="IPR036390">
    <property type="entry name" value="WH_DNA-bd_sf"/>
</dbReference>
<dbReference type="InterPro" id="IPR036388">
    <property type="entry name" value="WH-like_DNA-bd_sf"/>
</dbReference>
<dbReference type="PANTHER" id="PTHR30537:SF5">
    <property type="entry name" value="HTH-TYPE TRANSCRIPTIONAL ACTIVATOR TTDR-RELATED"/>
    <property type="match status" value="1"/>
</dbReference>
<accession>R9PJ01</accession>
<dbReference type="Gene3D" id="1.10.10.10">
    <property type="entry name" value="Winged helix-like DNA-binding domain superfamily/Winged helix DNA-binding domain"/>
    <property type="match status" value="1"/>
</dbReference>
<dbReference type="SUPFAM" id="SSF46785">
    <property type="entry name" value="Winged helix' DNA-binding domain"/>
    <property type="match status" value="1"/>
</dbReference>
<evidence type="ECO:0000313" key="6">
    <source>
        <dbReference type="EMBL" id="GAD01339.1"/>
    </source>
</evidence>
<organism evidence="6 7">
    <name type="scientific">Agarivorans albus MKT 106</name>
    <dbReference type="NCBI Taxonomy" id="1331007"/>
    <lineage>
        <taxon>Bacteria</taxon>
        <taxon>Pseudomonadati</taxon>
        <taxon>Pseudomonadota</taxon>
        <taxon>Gammaproteobacteria</taxon>
        <taxon>Alteromonadales</taxon>
        <taxon>Alteromonadaceae</taxon>
        <taxon>Agarivorans</taxon>
    </lineage>
</organism>
<dbReference type="EMBL" id="BARX01000007">
    <property type="protein sequence ID" value="GAD01339.1"/>
    <property type="molecule type" value="Genomic_DNA"/>
</dbReference>
<feature type="domain" description="HTH lysR-type" evidence="5">
    <location>
        <begin position="1"/>
        <end position="59"/>
    </location>
</feature>
<evidence type="ECO:0000256" key="4">
    <source>
        <dbReference type="ARBA" id="ARBA00023163"/>
    </source>
</evidence>
<evidence type="ECO:0000256" key="1">
    <source>
        <dbReference type="ARBA" id="ARBA00009437"/>
    </source>
</evidence>
<dbReference type="PROSITE" id="PS50931">
    <property type="entry name" value="HTH_LYSR"/>
    <property type="match status" value="1"/>
</dbReference>
<dbReference type="SUPFAM" id="SSF53850">
    <property type="entry name" value="Periplasmic binding protein-like II"/>
    <property type="match status" value="1"/>
</dbReference>
<evidence type="ECO:0000313" key="7">
    <source>
        <dbReference type="Proteomes" id="UP000014461"/>
    </source>
</evidence>
<dbReference type="Pfam" id="PF03466">
    <property type="entry name" value="LysR_substrate"/>
    <property type="match status" value="1"/>
</dbReference>
<name>R9PJ01_AGAAL</name>
<keyword evidence="4" id="KW-0804">Transcription</keyword>
<protein>
    <submittedName>
        <fullName evidence="6">Transcriptional regulator</fullName>
    </submittedName>
</protein>
<keyword evidence="3" id="KW-0238">DNA-binding</keyword>
<reference evidence="6" key="1">
    <citation type="journal article" date="2013" name="Genome Announc.">
        <title>Draft Genome Sequence of Agarivorans albus Strain MKT 106T, an Agarolytic Marine Bacterium.</title>
        <authorList>
            <person name="Yasuike M."/>
            <person name="Nakamura Y."/>
            <person name="Kai W."/>
            <person name="Fujiwara A."/>
            <person name="Fukui Y."/>
            <person name="Satomi M."/>
            <person name="Sano M."/>
        </authorList>
    </citation>
    <scope>NUCLEOTIDE SEQUENCE [LARGE SCALE GENOMIC DNA]</scope>
</reference>
<dbReference type="CDD" id="cd08422">
    <property type="entry name" value="PBP2_CrgA_like"/>
    <property type="match status" value="1"/>
</dbReference>
<sequence length="296" mass="33467">MDKHECIKLFVRTANLGSFTAAASEFGMTQGAVSKKIAWLEAKVEFKLFHRSSRTVNLTQQGYDYLEYCEQLIEEFALVEARIKGELSEVKGLLKLSVPSALATQLLVKPINDFMNMHPEITFNVSVNDQQVDLIEGDIDIALRASVLESSGYKARHLFDNRAIYTASPQYLNSHGIPTKAEELTTHRCLVYTLSARSHVWGLSDRQGKTYSVPVKRAFSSDSPELLMQMALSGQGITLLPDWMGRKHIEGGRLVQVLDSYKSMSLPMYAVFKSDDYQPYRVRAFIDFLVEYFNSL</sequence>
<dbReference type="GO" id="GO:0003677">
    <property type="term" value="F:DNA binding"/>
    <property type="evidence" value="ECO:0007669"/>
    <property type="project" value="UniProtKB-KW"/>
</dbReference>
<dbReference type="Proteomes" id="UP000014461">
    <property type="component" value="Unassembled WGS sequence"/>
</dbReference>
<dbReference type="InterPro" id="IPR005119">
    <property type="entry name" value="LysR_subst-bd"/>
</dbReference>
<dbReference type="InterPro" id="IPR000847">
    <property type="entry name" value="LysR_HTH_N"/>
</dbReference>